<name>A0A381XG15_9ZZZZ</name>
<organism evidence="2">
    <name type="scientific">marine metagenome</name>
    <dbReference type="NCBI Taxonomy" id="408172"/>
    <lineage>
        <taxon>unclassified sequences</taxon>
        <taxon>metagenomes</taxon>
        <taxon>ecological metagenomes</taxon>
    </lineage>
</organism>
<gene>
    <name evidence="2" type="ORF">METZ01_LOCUS116513</name>
</gene>
<feature type="compositionally biased region" description="Basic and acidic residues" evidence="1">
    <location>
        <begin position="35"/>
        <end position="47"/>
    </location>
</feature>
<feature type="region of interest" description="Disordered" evidence="1">
    <location>
        <begin position="22"/>
        <end position="47"/>
    </location>
</feature>
<sequence>VLNANDLKFIQEYAELSRTASPVGDMLSGNIAEQRGSDIESDEMRGK</sequence>
<accession>A0A381XG15</accession>
<dbReference type="EMBL" id="UINC01015042">
    <property type="protein sequence ID" value="SVA63659.1"/>
    <property type="molecule type" value="Genomic_DNA"/>
</dbReference>
<feature type="non-terminal residue" evidence="2">
    <location>
        <position position="1"/>
    </location>
</feature>
<evidence type="ECO:0000256" key="1">
    <source>
        <dbReference type="SAM" id="MobiDB-lite"/>
    </source>
</evidence>
<evidence type="ECO:0000313" key="2">
    <source>
        <dbReference type="EMBL" id="SVA63659.1"/>
    </source>
</evidence>
<dbReference type="AlphaFoldDB" id="A0A381XG15"/>
<protein>
    <submittedName>
        <fullName evidence="2">Uncharacterized protein</fullName>
    </submittedName>
</protein>
<feature type="non-terminal residue" evidence="2">
    <location>
        <position position="47"/>
    </location>
</feature>
<reference evidence="2" key="1">
    <citation type="submission" date="2018-05" db="EMBL/GenBank/DDBJ databases">
        <authorList>
            <person name="Lanie J.A."/>
            <person name="Ng W.-L."/>
            <person name="Kazmierczak K.M."/>
            <person name="Andrzejewski T.M."/>
            <person name="Davidsen T.M."/>
            <person name="Wayne K.J."/>
            <person name="Tettelin H."/>
            <person name="Glass J.I."/>
            <person name="Rusch D."/>
            <person name="Podicherti R."/>
            <person name="Tsui H.-C.T."/>
            <person name="Winkler M.E."/>
        </authorList>
    </citation>
    <scope>NUCLEOTIDE SEQUENCE</scope>
</reference>
<proteinExistence type="predicted"/>